<gene>
    <name evidence="7" type="primary">cpfC</name>
    <name evidence="9" type="ORF">FC46_GL000524</name>
</gene>
<accession>A0A0R1U8Y9</accession>
<dbReference type="InterPro" id="IPR033644">
    <property type="entry name" value="Ferrochelatase_C"/>
</dbReference>
<dbReference type="PROSITE" id="PS00534">
    <property type="entry name" value="FERROCHELATASE"/>
    <property type="match status" value="1"/>
</dbReference>
<comment type="catalytic activity">
    <reaction evidence="6">
        <text>Fe-coproporphyrin III + 2 H(+) = coproporphyrin III + Fe(2+)</text>
        <dbReference type="Rhea" id="RHEA:49572"/>
        <dbReference type="ChEBI" id="CHEBI:15378"/>
        <dbReference type="ChEBI" id="CHEBI:29033"/>
        <dbReference type="ChEBI" id="CHEBI:68438"/>
        <dbReference type="ChEBI" id="CHEBI:131725"/>
        <dbReference type="EC" id="4.99.1.9"/>
    </reaction>
    <physiologicalReaction direction="right-to-left" evidence="6">
        <dbReference type="Rhea" id="RHEA:49574"/>
    </physiologicalReaction>
</comment>
<evidence type="ECO:0000313" key="10">
    <source>
        <dbReference type="Proteomes" id="UP000051036"/>
    </source>
</evidence>
<comment type="subcellular location">
    <subcellularLocation>
        <location evidence="7 8">Cytoplasm</location>
    </subcellularLocation>
</comment>
<comment type="pathway">
    <text evidence="1 7 8">Porphyrin-containing compound metabolism; protoheme biosynthesis.</text>
</comment>
<comment type="similarity">
    <text evidence="7 8">Belongs to the ferrochelatase family.</text>
</comment>
<dbReference type="InterPro" id="IPR019772">
    <property type="entry name" value="Ferrochelatase_AS"/>
</dbReference>
<evidence type="ECO:0000256" key="2">
    <source>
        <dbReference type="ARBA" id="ARBA00023004"/>
    </source>
</evidence>
<keyword evidence="5 7" id="KW-0627">Porphyrin biosynthesis</keyword>
<evidence type="ECO:0000256" key="3">
    <source>
        <dbReference type="ARBA" id="ARBA00023133"/>
    </source>
</evidence>
<dbReference type="GO" id="GO:0004325">
    <property type="term" value="F:ferrochelatase activity"/>
    <property type="evidence" value="ECO:0007669"/>
    <property type="project" value="UniProtKB-UniRule"/>
</dbReference>
<dbReference type="Proteomes" id="UP000051036">
    <property type="component" value="Unassembled WGS sequence"/>
</dbReference>
<comment type="caution">
    <text evidence="9">The sequence shown here is derived from an EMBL/GenBank/DDBJ whole genome shotgun (WGS) entry which is preliminary data.</text>
</comment>
<dbReference type="EC" id="4.99.1.9" evidence="7"/>
<dbReference type="InterPro" id="IPR033659">
    <property type="entry name" value="Ferrochelatase_N"/>
</dbReference>
<proteinExistence type="inferred from homology"/>
<protein>
    <recommendedName>
        <fullName evidence="7">Coproporphyrin III ferrochelatase</fullName>
        <ecNumber evidence="7">4.99.1.9</ecNumber>
    </recommendedName>
</protein>
<dbReference type="UniPathway" id="UPA00252"/>
<name>A0A0R1U8Y9_9LACO</name>
<evidence type="ECO:0000256" key="1">
    <source>
        <dbReference type="ARBA" id="ARBA00004744"/>
    </source>
</evidence>
<dbReference type="Pfam" id="PF00762">
    <property type="entry name" value="Ferrochelatase"/>
    <property type="match status" value="1"/>
</dbReference>
<dbReference type="CDD" id="cd03411">
    <property type="entry name" value="Ferrochelatase_N"/>
    <property type="match status" value="1"/>
</dbReference>
<dbReference type="GO" id="GO:0006783">
    <property type="term" value="P:heme biosynthetic process"/>
    <property type="evidence" value="ECO:0007669"/>
    <property type="project" value="UniProtKB-UniRule"/>
</dbReference>
<dbReference type="AlphaFoldDB" id="A0A0R1U8Y9"/>
<keyword evidence="7 8" id="KW-0963">Cytoplasm</keyword>
<evidence type="ECO:0000256" key="7">
    <source>
        <dbReference type="HAMAP-Rule" id="MF_00323"/>
    </source>
</evidence>
<keyword evidence="10" id="KW-1185">Reference proteome</keyword>
<comment type="function">
    <text evidence="7 8">Involved in coproporphyrin-dependent heme b biosynthesis. Catalyzes the insertion of ferrous iron into coproporphyrin III to form Fe-coproporphyrin III.</text>
</comment>
<sequence length="316" mass="36198">MTKMKENGLLLVNLGSPATPTTPDVKEYLKEFLSDQNVVEMPKVIWQPILKGIILPMRSWRSATFYRDCWQEEGSPLIINTKKLTVKVQDNLPDWDVEMAMTYGHPSIPEVLEKMKKNCQHITVLPLFPFFTKSTTQTIIEKVKYAAPDATIIDRFSEEKTYLDILSKTIQKAWDQGSYDKLIISYHGIPSAMVRHGDPYQDQTDAATREIIKRVNIPEEKVQMAYQSKFGPMPWLKPYLKNTLLKEAQLGHRNILLVTPAFVADCLETLEEDGIQNYQSFRENGGDNLTLVPCLNDNSEFAQFLSNLAISRNQEH</sequence>
<evidence type="ECO:0000256" key="4">
    <source>
        <dbReference type="ARBA" id="ARBA00023239"/>
    </source>
</evidence>
<keyword evidence="3 7" id="KW-0350">Heme biosynthesis</keyword>
<evidence type="ECO:0000256" key="5">
    <source>
        <dbReference type="ARBA" id="ARBA00023244"/>
    </source>
</evidence>
<comment type="caution">
    <text evidence="7">Lacks conserved residue(s) required for the propagation of feature annotation.</text>
</comment>
<dbReference type="PATRIC" id="fig|1423763.3.peg.528"/>
<evidence type="ECO:0000256" key="6">
    <source>
        <dbReference type="ARBA" id="ARBA00024536"/>
    </source>
</evidence>
<feature type="binding site" evidence="7">
    <location>
        <position position="268"/>
    </location>
    <ligand>
        <name>Fe(2+)</name>
        <dbReference type="ChEBI" id="CHEBI:29033"/>
    </ligand>
</feature>
<dbReference type="GO" id="GO:0005737">
    <property type="term" value="C:cytoplasm"/>
    <property type="evidence" value="ECO:0007669"/>
    <property type="project" value="UniProtKB-SubCell"/>
</dbReference>
<reference evidence="9 10" key="1">
    <citation type="journal article" date="2015" name="Genome Announc.">
        <title>Expanding the biotechnology potential of lactobacilli through comparative genomics of 213 strains and associated genera.</title>
        <authorList>
            <person name="Sun Z."/>
            <person name="Harris H.M."/>
            <person name="McCann A."/>
            <person name="Guo C."/>
            <person name="Argimon S."/>
            <person name="Zhang W."/>
            <person name="Yang X."/>
            <person name="Jeffery I.B."/>
            <person name="Cooney J.C."/>
            <person name="Kagawa T.F."/>
            <person name="Liu W."/>
            <person name="Song Y."/>
            <person name="Salvetti E."/>
            <person name="Wrobel A."/>
            <person name="Rasinkangas P."/>
            <person name="Parkhill J."/>
            <person name="Rea M.C."/>
            <person name="O'Sullivan O."/>
            <person name="Ritari J."/>
            <person name="Douillard F.P."/>
            <person name="Paul Ross R."/>
            <person name="Yang R."/>
            <person name="Briner A.E."/>
            <person name="Felis G.E."/>
            <person name="de Vos W.M."/>
            <person name="Barrangou R."/>
            <person name="Klaenhammer T.R."/>
            <person name="Caufield P.W."/>
            <person name="Cui Y."/>
            <person name="Zhang H."/>
            <person name="O'Toole P.W."/>
        </authorList>
    </citation>
    <scope>NUCLEOTIDE SEQUENCE [LARGE SCALE GENOMIC DNA]</scope>
    <source>
        <strain evidence="9 10">DSM 16043</strain>
    </source>
</reference>
<keyword evidence="4 7" id="KW-0456">Lyase</keyword>
<evidence type="ECO:0000256" key="8">
    <source>
        <dbReference type="RuleBase" id="RU000607"/>
    </source>
</evidence>
<dbReference type="PANTHER" id="PTHR11108">
    <property type="entry name" value="FERROCHELATASE"/>
    <property type="match status" value="1"/>
</dbReference>
<organism evidence="9 10">
    <name type="scientific">Lactobacillus kalixensis DSM 16043</name>
    <dbReference type="NCBI Taxonomy" id="1423763"/>
    <lineage>
        <taxon>Bacteria</taxon>
        <taxon>Bacillati</taxon>
        <taxon>Bacillota</taxon>
        <taxon>Bacilli</taxon>
        <taxon>Lactobacillales</taxon>
        <taxon>Lactobacillaceae</taxon>
        <taxon>Lactobacillus</taxon>
    </lineage>
</organism>
<dbReference type="InterPro" id="IPR001015">
    <property type="entry name" value="Ferrochelatase"/>
</dbReference>
<dbReference type="CDD" id="cd00419">
    <property type="entry name" value="Ferrochelatase_C"/>
    <property type="match status" value="1"/>
</dbReference>
<keyword evidence="2 7" id="KW-0408">Iron</keyword>
<keyword evidence="7" id="KW-0479">Metal-binding</keyword>
<dbReference type="Gene3D" id="3.40.50.1400">
    <property type="match status" value="2"/>
</dbReference>
<feature type="binding site" evidence="7">
    <location>
        <position position="187"/>
    </location>
    <ligand>
        <name>Fe(2+)</name>
        <dbReference type="ChEBI" id="CHEBI:29033"/>
    </ligand>
</feature>
<evidence type="ECO:0000313" key="9">
    <source>
        <dbReference type="EMBL" id="KRL89793.1"/>
    </source>
</evidence>
<dbReference type="HAMAP" id="MF_00323">
    <property type="entry name" value="Ferrochelatase"/>
    <property type="match status" value="1"/>
</dbReference>
<dbReference type="PANTHER" id="PTHR11108:SF1">
    <property type="entry name" value="FERROCHELATASE, MITOCHONDRIAL"/>
    <property type="match status" value="1"/>
</dbReference>
<dbReference type="EMBL" id="AZFM01000018">
    <property type="protein sequence ID" value="KRL89793.1"/>
    <property type="molecule type" value="Genomic_DNA"/>
</dbReference>
<dbReference type="GO" id="GO:0046872">
    <property type="term" value="F:metal ion binding"/>
    <property type="evidence" value="ECO:0007669"/>
    <property type="project" value="UniProtKB-UniRule"/>
</dbReference>
<dbReference type="NCBIfam" id="TIGR00109">
    <property type="entry name" value="hemH"/>
    <property type="match status" value="1"/>
</dbReference>
<dbReference type="SUPFAM" id="SSF53800">
    <property type="entry name" value="Chelatase"/>
    <property type="match status" value="1"/>
</dbReference>
<dbReference type="STRING" id="1423763.FC46_GL000524"/>